<dbReference type="GO" id="GO:0055129">
    <property type="term" value="P:L-proline biosynthetic process"/>
    <property type="evidence" value="ECO:0007669"/>
    <property type="project" value="UniProtKB-UniRule"/>
</dbReference>
<dbReference type="Pfam" id="PF00171">
    <property type="entry name" value="Aldedh"/>
    <property type="match status" value="1"/>
</dbReference>
<comment type="subcellular location">
    <subcellularLocation>
        <location evidence="7">Cytoplasm</location>
    </subcellularLocation>
</comment>
<dbReference type="GO" id="GO:0050661">
    <property type="term" value="F:NADP binding"/>
    <property type="evidence" value="ECO:0007669"/>
    <property type="project" value="InterPro"/>
</dbReference>
<dbReference type="PANTHER" id="PTHR11063:SF8">
    <property type="entry name" value="DELTA-1-PYRROLINE-5-CARBOXYLATE SYNTHASE"/>
    <property type="match status" value="1"/>
</dbReference>
<dbReference type="UniPathway" id="UPA00098">
    <property type="reaction ID" value="UER00360"/>
</dbReference>
<accession>A0A8A4TQL1</accession>
<comment type="function">
    <text evidence="7">Catalyzes the NADPH-dependent reduction of L-glutamate 5-phosphate into L-glutamate 5-semialdehyde and phosphate. The product spontaneously undergoes cyclization to form 1-pyrroline-5-carboxylate.</text>
</comment>
<evidence type="ECO:0000256" key="4">
    <source>
        <dbReference type="ARBA" id="ARBA00022857"/>
    </source>
</evidence>
<dbReference type="FunFam" id="3.40.309.10:FF:000006">
    <property type="entry name" value="Gamma-glutamyl phosphate reductase"/>
    <property type="match status" value="1"/>
</dbReference>
<evidence type="ECO:0000256" key="5">
    <source>
        <dbReference type="ARBA" id="ARBA00023002"/>
    </source>
</evidence>
<dbReference type="PANTHER" id="PTHR11063">
    <property type="entry name" value="GLUTAMATE SEMIALDEHYDE DEHYDROGENASE"/>
    <property type="match status" value="1"/>
</dbReference>
<dbReference type="InterPro" id="IPR020593">
    <property type="entry name" value="G-glutamylP_reductase_CS"/>
</dbReference>
<dbReference type="GO" id="GO:0004350">
    <property type="term" value="F:glutamate-5-semialdehyde dehydrogenase activity"/>
    <property type="evidence" value="ECO:0007669"/>
    <property type="project" value="UniProtKB-UniRule"/>
</dbReference>
<dbReference type="Gene3D" id="3.40.309.10">
    <property type="entry name" value="Aldehyde Dehydrogenase, Chain A, domain 2"/>
    <property type="match status" value="1"/>
</dbReference>
<organism evidence="9 10">
    <name type="scientific">Sulfidibacter corallicola</name>
    <dbReference type="NCBI Taxonomy" id="2818388"/>
    <lineage>
        <taxon>Bacteria</taxon>
        <taxon>Pseudomonadati</taxon>
        <taxon>Acidobacteriota</taxon>
        <taxon>Holophagae</taxon>
        <taxon>Acanthopleuribacterales</taxon>
        <taxon>Acanthopleuribacteraceae</taxon>
        <taxon>Sulfidibacter</taxon>
    </lineage>
</organism>
<dbReference type="InterPro" id="IPR016161">
    <property type="entry name" value="Ald_DH/histidinol_DH"/>
</dbReference>
<keyword evidence="7" id="KW-0963">Cytoplasm</keyword>
<dbReference type="CDD" id="cd07079">
    <property type="entry name" value="ALDH_F18-19_ProA-GPR"/>
    <property type="match status" value="1"/>
</dbReference>
<evidence type="ECO:0000256" key="6">
    <source>
        <dbReference type="ARBA" id="ARBA00049024"/>
    </source>
</evidence>
<keyword evidence="2 7" id="KW-0028">Amino-acid biosynthesis</keyword>
<dbReference type="InterPro" id="IPR016162">
    <property type="entry name" value="Ald_DH_N"/>
</dbReference>
<feature type="domain" description="Aldehyde dehydrogenase" evidence="8">
    <location>
        <begin position="13"/>
        <end position="289"/>
    </location>
</feature>
<comment type="similarity">
    <text evidence="7">Belongs to the gamma-glutamyl phosphate reductase family.</text>
</comment>
<keyword evidence="4 7" id="KW-0521">NADP</keyword>
<dbReference type="GO" id="GO:0005737">
    <property type="term" value="C:cytoplasm"/>
    <property type="evidence" value="ECO:0007669"/>
    <property type="project" value="UniProtKB-SubCell"/>
</dbReference>
<dbReference type="NCBIfam" id="NF001221">
    <property type="entry name" value="PRK00197.1"/>
    <property type="match status" value="1"/>
</dbReference>
<dbReference type="AlphaFoldDB" id="A0A8A4TQL1"/>
<dbReference type="Proteomes" id="UP000663929">
    <property type="component" value="Chromosome"/>
</dbReference>
<dbReference type="KEGG" id="scor:J3U87_02020"/>
<keyword evidence="3 7" id="KW-0641">Proline biosynthesis</keyword>
<evidence type="ECO:0000256" key="1">
    <source>
        <dbReference type="ARBA" id="ARBA00004985"/>
    </source>
</evidence>
<evidence type="ECO:0000259" key="8">
    <source>
        <dbReference type="Pfam" id="PF00171"/>
    </source>
</evidence>
<keyword evidence="5 7" id="KW-0560">Oxidoreductase</keyword>
<name>A0A8A4TQL1_SULCO</name>
<proteinExistence type="inferred from homology"/>
<dbReference type="InterPro" id="IPR016163">
    <property type="entry name" value="Ald_DH_C"/>
</dbReference>
<dbReference type="PIRSF" id="PIRSF000151">
    <property type="entry name" value="GPR"/>
    <property type="match status" value="1"/>
</dbReference>
<dbReference type="PROSITE" id="PS01223">
    <property type="entry name" value="PROA"/>
    <property type="match status" value="1"/>
</dbReference>
<dbReference type="RefSeq" id="WP_237381351.1">
    <property type="nucleotide sequence ID" value="NZ_CP071793.1"/>
</dbReference>
<sequence length="432" mass="46609">MAQQIEQEQQDTELVAFAAACKKASRVVAGLDGAAKDRLLRDMADRLVASEVDILAANGIDMDNARENGLSSAMIDRLALSTERIAGMADALREVAALPDPVGEVTRMWRRPNGIEVGRVRIPLGVICMIYESRPNVTVDAAGLCLKAGNGVILRGGKEAFHTNHALAAVLRAVLNEHGVPGEAVSLVPTTDRAAMNTLLTLESLIDLVIPRGGEGLIRYVAKTSQIPVIKHYKGVCHLYVHADAEIDMALNLLIDGKASRPGVCNALETLLVHRDIAPRFLERAGALLREKGVTVRGCAETRDLLPWAEPADEADYDAEFLDLILAVRVVDDYDAAVAHIHRFGSDHTEVICTRDYRVSRAFVRDVNASVVMVNASSRFSDGGQLGLGAEIGISTTRLHAYGPMGLVSLTTQKFVVFGDGQTRHRAAIESK</sequence>
<evidence type="ECO:0000313" key="9">
    <source>
        <dbReference type="EMBL" id="QTD51221.1"/>
    </source>
</evidence>
<protein>
    <recommendedName>
        <fullName evidence="7">Gamma-glutamyl phosphate reductase</fullName>
        <shortName evidence="7">GPR</shortName>
        <ecNumber evidence="7">1.2.1.41</ecNumber>
    </recommendedName>
    <alternativeName>
        <fullName evidence="7">Glutamate-5-semialdehyde dehydrogenase</fullName>
    </alternativeName>
    <alternativeName>
        <fullName evidence="7">Glutamyl-gamma-semialdehyde dehydrogenase</fullName>
        <shortName evidence="7">GSA dehydrogenase</shortName>
    </alternativeName>
</protein>
<dbReference type="NCBIfam" id="TIGR00407">
    <property type="entry name" value="proA"/>
    <property type="match status" value="1"/>
</dbReference>
<evidence type="ECO:0000256" key="3">
    <source>
        <dbReference type="ARBA" id="ARBA00022650"/>
    </source>
</evidence>
<dbReference type="SUPFAM" id="SSF53720">
    <property type="entry name" value="ALDH-like"/>
    <property type="match status" value="1"/>
</dbReference>
<dbReference type="EMBL" id="CP071793">
    <property type="protein sequence ID" value="QTD51221.1"/>
    <property type="molecule type" value="Genomic_DNA"/>
</dbReference>
<gene>
    <name evidence="7" type="primary">proA</name>
    <name evidence="9" type="ORF">J3U87_02020</name>
</gene>
<evidence type="ECO:0000256" key="2">
    <source>
        <dbReference type="ARBA" id="ARBA00022605"/>
    </source>
</evidence>
<evidence type="ECO:0000256" key="7">
    <source>
        <dbReference type="HAMAP-Rule" id="MF_00412"/>
    </source>
</evidence>
<dbReference type="InterPro" id="IPR012134">
    <property type="entry name" value="Glu-5-SA_DH"/>
</dbReference>
<dbReference type="EC" id="1.2.1.41" evidence="7"/>
<dbReference type="Gene3D" id="3.40.605.10">
    <property type="entry name" value="Aldehyde Dehydrogenase, Chain A, domain 1"/>
    <property type="match status" value="1"/>
</dbReference>
<evidence type="ECO:0000313" key="10">
    <source>
        <dbReference type="Proteomes" id="UP000663929"/>
    </source>
</evidence>
<dbReference type="HAMAP" id="MF_00412">
    <property type="entry name" value="ProA"/>
    <property type="match status" value="1"/>
</dbReference>
<dbReference type="InterPro" id="IPR000965">
    <property type="entry name" value="GPR_dom"/>
</dbReference>
<keyword evidence="10" id="KW-1185">Reference proteome</keyword>
<dbReference type="InterPro" id="IPR015590">
    <property type="entry name" value="Aldehyde_DH_dom"/>
</dbReference>
<reference evidence="9" key="1">
    <citation type="submission" date="2021-03" db="EMBL/GenBank/DDBJ databases">
        <title>Acanthopleuribacteraceae sp. M133.</title>
        <authorList>
            <person name="Wang G."/>
        </authorList>
    </citation>
    <scope>NUCLEOTIDE SEQUENCE</scope>
    <source>
        <strain evidence="9">M133</strain>
    </source>
</reference>
<comment type="pathway">
    <text evidence="1 7">Amino-acid biosynthesis; L-proline biosynthesis; L-glutamate 5-semialdehyde from L-glutamate: step 2/2.</text>
</comment>
<comment type="catalytic activity">
    <reaction evidence="6 7">
        <text>L-glutamate 5-semialdehyde + phosphate + NADP(+) = L-glutamyl 5-phosphate + NADPH + H(+)</text>
        <dbReference type="Rhea" id="RHEA:19541"/>
        <dbReference type="ChEBI" id="CHEBI:15378"/>
        <dbReference type="ChEBI" id="CHEBI:43474"/>
        <dbReference type="ChEBI" id="CHEBI:57783"/>
        <dbReference type="ChEBI" id="CHEBI:58066"/>
        <dbReference type="ChEBI" id="CHEBI:58274"/>
        <dbReference type="ChEBI" id="CHEBI:58349"/>
        <dbReference type="EC" id="1.2.1.41"/>
    </reaction>
</comment>